<feature type="chain" id="PRO_5040719934" description="shikimate kinase" evidence="12">
    <location>
        <begin position="19"/>
        <end position="290"/>
    </location>
</feature>
<keyword evidence="7" id="KW-0418">Kinase</keyword>
<evidence type="ECO:0000256" key="7">
    <source>
        <dbReference type="ARBA" id="ARBA00022777"/>
    </source>
</evidence>
<reference evidence="14" key="1">
    <citation type="journal article" date="2023" name="Commun. Biol.">
        <title>Genome analysis of Parmales, the sister group of diatoms, reveals the evolutionary specialization of diatoms from phago-mixotrophs to photoautotrophs.</title>
        <authorList>
            <person name="Ban H."/>
            <person name="Sato S."/>
            <person name="Yoshikawa S."/>
            <person name="Yamada K."/>
            <person name="Nakamura Y."/>
            <person name="Ichinomiya M."/>
            <person name="Sato N."/>
            <person name="Blanc-Mathieu R."/>
            <person name="Endo H."/>
            <person name="Kuwata A."/>
            <person name="Ogata H."/>
        </authorList>
    </citation>
    <scope>NUCLEOTIDE SEQUENCE [LARGE SCALE GENOMIC DNA]</scope>
    <source>
        <strain evidence="14">NIES 3699</strain>
    </source>
</reference>
<proteinExistence type="inferred from homology"/>
<dbReference type="InterPro" id="IPR023000">
    <property type="entry name" value="Shikimate_kinase_CS"/>
</dbReference>
<evidence type="ECO:0000256" key="6">
    <source>
        <dbReference type="ARBA" id="ARBA00022741"/>
    </source>
</evidence>
<evidence type="ECO:0000256" key="11">
    <source>
        <dbReference type="SAM" id="MobiDB-lite"/>
    </source>
</evidence>
<dbReference type="GO" id="GO:0005524">
    <property type="term" value="F:ATP binding"/>
    <property type="evidence" value="ECO:0007669"/>
    <property type="project" value="UniProtKB-KW"/>
</dbReference>
<comment type="caution">
    <text evidence="13">The sequence shown here is derived from an EMBL/GenBank/DDBJ whole genome shotgun (WGS) entry which is preliminary data.</text>
</comment>
<keyword evidence="4" id="KW-0028">Amino-acid biosynthesis</keyword>
<dbReference type="CDD" id="cd00464">
    <property type="entry name" value="SK"/>
    <property type="match status" value="1"/>
</dbReference>
<feature type="region of interest" description="Disordered" evidence="11">
    <location>
        <begin position="265"/>
        <end position="290"/>
    </location>
</feature>
<dbReference type="GO" id="GO:0005829">
    <property type="term" value="C:cytosol"/>
    <property type="evidence" value="ECO:0007669"/>
    <property type="project" value="TreeGrafter"/>
</dbReference>
<organism evidence="13 14">
    <name type="scientific">Triparma verrucosa</name>
    <dbReference type="NCBI Taxonomy" id="1606542"/>
    <lineage>
        <taxon>Eukaryota</taxon>
        <taxon>Sar</taxon>
        <taxon>Stramenopiles</taxon>
        <taxon>Ochrophyta</taxon>
        <taxon>Bolidophyceae</taxon>
        <taxon>Parmales</taxon>
        <taxon>Triparmaceae</taxon>
        <taxon>Triparma</taxon>
    </lineage>
</organism>
<dbReference type="SUPFAM" id="SSF52540">
    <property type="entry name" value="P-loop containing nucleoside triphosphate hydrolases"/>
    <property type="match status" value="1"/>
</dbReference>
<dbReference type="PRINTS" id="PR01100">
    <property type="entry name" value="SHIKIMTKNASE"/>
</dbReference>
<dbReference type="GO" id="GO:0009073">
    <property type="term" value="P:aromatic amino acid family biosynthetic process"/>
    <property type="evidence" value="ECO:0007669"/>
    <property type="project" value="UniProtKB-KW"/>
</dbReference>
<dbReference type="EMBL" id="BRXX01000223">
    <property type="protein sequence ID" value="GMH98655.1"/>
    <property type="molecule type" value="Genomic_DNA"/>
</dbReference>
<keyword evidence="14" id="KW-1185">Reference proteome</keyword>
<evidence type="ECO:0000256" key="4">
    <source>
        <dbReference type="ARBA" id="ARBA00022605"/>
    </source>
</evidence>
<evidence type="ECO:0000313" key="13">
    <source>
        <dbReference type="EMBL" id="GMH98655.1"/>
    </source>
</evidence>
<dbReference type="GO" id="GO:0008652">
    <property type="term" value="P:amino acid biosynthetic process"/>
    <property type="evidence" value="ECO:0007669"/>
    <property type="project" value="UniProtKB-KW"/>
</dbReference>
<dbReference type="InterPro" id="IPR031322">
    <property type="entry name" value="Shikimate/glucono_kinase"/>
</dbReference>
<keyword evidence="8" id="KW-0067">ATP-binding</keyword>
<accession>A0A9W7C2U0</accession>
<name>A0A9W7C2U0_9STRA</name>
<dbReference type="Pfam" id="PF01202">
    <property type="entry name" value="SKI"/>
    <property type="match status" value="1"/>
</dbReference>
<dbReference type="Gene3D" id="3.40.50.300">
    <property type="entry name" value="P-loop containing nucleotide triphosphate hydrolases"/>
    <property type="match status" value="1"/>
</dbReference>
<dbReference type="InterPro" id="IPR027417">
    <property type="entry name" value="P-loop_NTPase"/>
</dbReference>
<keyword evidence="12" id="KW-0732">Signal</keyword>
<dbReference type="InterPro" id="IPR000623">
    <property type="entry name" value="Shikimate_kinase/TSH1"/>
</dbReference>
<sequence length="290" mass="31655">MLKFTTILVSLLATQTSGFVIHPSFVRPTFTTASRPAVRSTVSSPLQPLHVGGFDYQPDDEIPSNPITAEKADDIEEGFTPDPARLLSPRLGGTNLYLVGLMGSGKSAVGRELALRMGSYTFIDTDEVITNLLPGDATISDFFESEGEEEFRKIESQVLAGVHGYVRCVVSTGGGIVCLPQNWSKLQTGIVVFLDPSLDVIADRLKNDDSRPLLQGDDESPKSKLEGIMNKRRKMYEQADVVVKIGEEGVEQVVDVLVRETHKFIDENPPKQYQQPEDSADVGGDDGAKQ</sequence>
<evidence type="ECO:0000256" key="8">
    <source>
        <dbReference type="ARBA" id="ARBA00022840"/>
    </source>
</evidence>
<evidence type="ECO:0000256" key="3">
    <source>
        <dbReference type="ARBA" id="ARBA00012154"/>
    </source>
</evidence>
<comment type="catalytic activity">
    <reaction evidence="10">
        <text>shikimate + ATP = 3-phosphoshikimate + ADP + H(+)</text>
        <dbReference type="Rhea" id="RHEA:13121"/>
        <dbReference type="ChEBI" id="CHEBI:15378"/>
        <dbReference type="ChEBI" id="CHEBI:30616"/>
        <dbReference type="ChEBI" id="CHEBI:36208"/>
        <dbReference type="ChEBI" id="CHEBI:145989"/>
        <dbReference type="ChEBI" id="CHEBI:456216"/>
        <dbReference type="EC" id="2.7.1.71"/>
    </reaction>
</comment>
<evidence type="ECO:0000313" key="14">
    <source>
        <dbReference type="Proteomes" id="UP001165160"/>
    </source>
</evidence>
<dbReference type="PROSITE" id="PS01128">
    <property type="entry name" value="SHIKIMATE_KINASE"/>
    <property type="match status" value="1"/>
</dbReference>
<evidence type="ECO:0000256" key="10">
    <source>
        <dbReference type="ARBA" id="ARBA00048567"/>
    </source>
</evidence>
<gene>
    <name evidence="13" type="ORF">TrVE_jg438</name>
</gene>
<feature type="signal peptide" evidence="12">
    <location>
        <begin position="1"/>
        <end position="18"/>
    </location>
</feature>
<comment type="similarity">
    <text evidence="2">Belongs to the shikimate kinase family.</text>
</comment>
<dbReference type="PANTHER" id="PTHR21087">
    <property type="entry name" value="SHIKIMATE KINASE"/>
    <property type="match status" value="1"/>
</dbReference>
<dbReference type="EC" id="2.7.1.71" evidence="3"/>
<dbReference type="GO" id="GO:0004765">
    <property type="term" value="F:shikimate kinase activity"/>
    <property type="evidence" value="ECO:0007669"/>
    <property type="project" value="UniProtKB-EC"/>
</dbReference>
<comment type="pathway">
    <text evidence="1">Metabolic intermediate biosynthesis; chorismate biosynthesis; chorismate from D-erythrose 4-phosphate and phosphoenolpyruvate: step 5/7.</text>
</comment>
<dbReference type="AlphaFoldDB" id="A0A9W7C2U0"/>
<evidence type="ECO:0000256" key="12">
    <source>
        <dbReference type="SAM" id="SignalP"/>
    </source>
</evidence>
<evidence type="ECO:0000256" key="1">
    <source>
        <dbReference type="ARBA" id="ARBA00004842"/>
    </source>
</evidence>
<dbReference type="Proteomes" id="UP001165160">
    <property type="component" value="Unassembled WGS sequence"/>
</dbReference>
<evidence type="ECO:0000256" key="9">
    <source>
        <dbReference type="ARBA" id="ARBA00023141"/>
    </source>
</evidence>
<dbReference type="PANTHER" id="PTHR21087:SF16">
    <property type="entry name" value="SHIKIMATE KINASE 1, CHLOROPLASTIC"/>
    <property type="match status" value="1"/>
</dbReference>
<keyword evidence="6" id="KW-0547">Nucleotide-binding</keyword>
<evidence type="ECO:0000256" key="5">
    <source>
        <dbReference type="ARBA" id="ARBA00022679"/>
    </source>
</evidence>
<keyword evidence="9" id="KW-0057">Aromatic amino acid biosynthesis</keyword>
<evidence type="ECO:0000256" key="2">
    <source>
        <dbReference type="ARBA" id="ARBA00006997"/>
    </source>
</evidence>
<keyword evidence="5" id="KW-0808">Transferase</keyword>
<dbReference type="HAMAP" id="MF_00109">
    <property type="entry name" value="Shikimate_kinase"/>
    <property type="match status" value="1"/>
</dbReference>
<protein>
    <recommendedName>
        <fullName evidence="3">shikimate kinase</fullName>
        <ecNumber evidence="3">2.7.1.71</ecNumber>
    </recommendedName>
</protein>